<keyword evidence="3" id="KW-1185">Reference proteome</keyword>
<evidence type="ECO:0000256" key="1">
    <source>
        <dbReference type="SAM" id="Phobius"/>
    </source>
</evidence>
<keyword evidence="1" id="KW-1133">Transmembrane helix</keyword>
<keyword evidence="1" id="KW-0812">Transmembrane</keyword>
<protein>
    <submittedName>
        <fullName evidence="2">Uncharacterized protein</fullName>
    </submittedName>
</protein>
<feature type="transmembrane region" description="Helical" evidence="1">
    <location>
        <begin position="197"/>
        <end position="218"/>
    </location>
</feature>
<accession>A0A194UTY8</accession>
<name>A0A194UTY8_CYTMA</name>
<dbReference type="AlphaFoldDB" id="A0A194UTY8"/>
<evidence type="ECO:0000313" key="2">
    <source>
        <dbReference type="EMBL" id="KUI55165.1"/>
    </source>
</evidence>
<evidence type="ECO:0000313" key="3">
    <source>
        <dbReference type="Proteomes" id="UP000078576"/>
    </source>
</evidence>
<dbReference type="Proteomes" id="UP000078576">
    <property type="component" value="Unassembled WGS sequence"/>
</dbReference>
<organism evidence="2 3">
    <name type="scientific">Cytospora mali</name>
    <name type="common">Apple Valsa canker fungus</name>
    <name type="synonym">Valsa mali</name>
    <dbReference type="NCBI Taxonomy" id="578113"/>
    <lineage>
        <taxon>Eukaryota</taxon>
        <taxon>Fungi</taxon>
        <taxon>Dikarya</taxon>
        <taxon>Ascomycota</taxon>
        <taxon>Pezizomycotina</taxon>
        <taxon>Sordariomycetes</taxon>
        <taxon>Sordariomycetidae</taxon>
        <taxon>Diaporthales</taxon>
        <taxon>Cytosporaceae</taxon>
        <taxon>Cytospora</taxon>
    </lineage>
</organism>
<keyword evidence="1" id="KW-0472">Membrane</keyword>
<gene>
    <name evidence="2" type="ORF">VP1G_10724</name>
</gene>
<sequence length="314" mass="34063">MCQSDHPLRHRPSFSLIAAKRVIRRLPSQHGLAQHLAQSHPVLDPDVHALPARRRMRMRRIPGEEHPPLARATSASLGAWSRVATRRQIPLGSGSNSMKPCDDTCSWTPSFLSLPVAESLQSAVMNEVGYSPPSKGMPTASRMVLLIPSAATTYFAVTVVFMPVAGECTCSWTLSPLSKTLVTSAARYTTPPNASNFSVNAASVSTWASVIIMGYLALSVEKSRSTRMLFLSLRVHLVSLTPRWMILLVTPMSSRTSSVRECMTVARLVVEGEAAASRTMALTPFLRRVLAVARPVGPAPMIATSTEEGIDAMM</sequence>
<dbReference type="EMBL" id="KN714678">
    <property type="protein sequence ID" value="KUI55165.1"/>
    <property type="molecule type" value="Genomic_DNA"/>
</dbReference>
<proteinExistence type="predicted"/>
<feature type="transmembrane region" description="Helical" evidence="1">
    <location>
        <begin position="143"/>
        <end position="165"/>
    </location>
</feature>
<reference evidence="3" key="1">
    <citation type="submission" date="2014-12" db="EMBL/GenBank/DDBJ databases">
        <title>Genome Sequence of Valsa Canker Pathogens Uncovers a Specific Adaption of Colonization on Woody Bark.</title>
        <authorList>
            <person name="Yin Z."/>
            <person name="Liu H."/>
            <person name="Gao X."/>
            <person name="Li Z."/>
            <person name="Song N."/>
            <person name="Ke X."/>
            <person name="Dai Q."/>
            <person name="Wu Y."/>
            <person name="Sun Y."/>
            <person name="Xu J.-R."/>
            <person name="Kang Z.K."/>
            <person name="Wang L."/>
            <person name="Huang L."/>
        </authorList>
    </citation>
    <scope>NUCLEOTIDE SEQUENCE [LARGE SCALE GENOMIC DNA]</scope>
    <source>
        <strain evidence="3">SXYL134</strain>
    </source>
</reference>